<gene>
    <name evidence="2" type="ORF">E2R62_04645</name>
</gene>
<dbReference type="EMBL" id="CP038008">
    <property type="protein sequence ID" value="QBY28208.1"/>
    <property type="molecule type" value="Genomic_DNA"/>
</dbReference>
<keyword evidence="1" id="KW-0732">Signal</keyword>
<sequence length="650" mass="74348">MFKRMLLCSLLFSHFSLAEMLYLDKDMKLSNDSEAAWYKMETVKEESGGRWKFTLTRKNGARVSSGHLVDLHADFLFAAKNLRGEFIDYDSGRRVKVVKNFDDSGKVNGAVYEYAYSEYDGKYTERLARIYHYVSAYESVDDKIINSDGSSLVFVRDKNDEVIGTNHYDKNNKLKKNTYHKIIKGIDYEISEEYGEDSQLKNIIKNYHIKKEGALWGYTERFDAQNHLLTQKVADYQHEPASVITYGADQQVLERHIFSHYNRMKLHEFFDADGHLIKRDNIDEDGRQQGLHIFELDGETIAHNYKDGKLDGLSTITRKGRIVSMQYFKQGKLVSNGYRTIFFTGADSRSTEQIKNIYFFEYNEQSELISDYNVGAEYIRWNDNGEPILANEAIAHSAPALTPDVMSLYSYGGKDHFLPLMLESVDKDVAVYNLPDQKVNVQLSTQSVVNPDRLGEVRNLLFPLTLGKIWKDEWEMPVEMKGELPWRYHYQGKSTSKVIGLEKITVAAGEYDAFVIQRVTKWTKSHPVSQNPSLRGLTCQVKECTLAGYNQTFFWYAPQLGSIVLKAVEESENPLLLAESSAKILAARHAVIIELVYQGTKPADVDLPPTKYASLSDATDQGIVGHVFRPNNSWEYMMAGDISVTTRLPW</sequence>
<accession>A0A482PD37</accession>
<organism evidence="2">
    <name type="scientific">Citrobacter rodentium</name>
    <dbReference type="NCBI Taxonomy" id="67825"/>
    <lineage>
        <taxon>Bacteria</taxon>
        <taxon>Pseudomonadati</taxon>
        <taxon>Pseudomonadota</taxon>
        <taxon>Gammaproteobacteria</taxon>
        <taxon>Enterobacterales</taxon>
        <taxon>Enterobacteriaceae</taxon>
        <taxon>Citrobacter</taxon>
    </lineage>
</organism>
<evidence type="ECO:0000256" key="1">
    <source>
        <dbReference type="SAM" id="SignalP"/>
    </source>
</evidence>
<feature type="signal peptide" evidence="1">
    <location>
        <begin position="1"/>
        <end position="18"/>
    </location>
</feature>
<feature type="chain" id="PRO_5019848457" evidence="1">
    <location>
        <begin position="19"/>
        <end position="650"/>
    </location>
</feature>
<protein>
    <submittedName>
        <fullName evidence="2">Uncharacterized protein</fullName>
    </submittedName>
</protein>
<evidence type="ECO:0000313" key="2">
    <source>
        <dbReference type="EMBL" id="QBY28208.1"/>
    </source>
</evidence>
<name>A0A482PD37_CITRO</name>
<dbReference type="AlphaFoldDB" id="A0A482PD37"/>
<dbReference type="RefSeq" id="WP_012905880.1">
    <property type="nucleotide sequence ID" value="NZ_CAJTBI010000001.1"/>
</dbReference>
<proteinExistence type="predicted"/>
<reference evidence="2" key="1">
    <citation type="submission" date="2019-03" db="EMBL/GenBank/DDBJ databases">
        <title>Complete genome sequence of enteropathogenic Citrobacter rodentium strain DBS100.</title>
        <authorList>
            <person name="Popov G."/>
            <person name="Fiebig A."/>
            <person name="Shideler S."/>
            <person name="Coombes B."/>
            <person name="Savchenko A."/>
        </authorList>
    </citation>
    <scope>NUCLEOTIDE SEQUENCE</scope>
    <source>
        <strain evidence="2">DBS100</strain>
    </source>
</reference>
<dbReference type="Gene3D" id="2.40.360.20">
    <property type="match status" value="1"/>
</dbReference>